<feature type="transmembrane region" description="Helical" evidence="1">
    <location>
        <begin position="256"/>
        <end position="276"/>
    </location>
</feature>
<proteinExistence type="predicted"/>
<feature type="transmembrane region" description="Helical" evidence="1">
    <location>
        <begin position="182"/>
        <end position="202"/>
    </location>
</feature>
<dbReference type="OrthoDB" id="5547497at2759"/>
<feature type="transmembrane region" description="Helical" evidence="1">
    <location>
        <begin position="348"/>
        <end position="367"/>
    </location>
</feature>
<gene>
    <name evidence="2" type="ORF">IWW36_005838</name>
</gene>
<evidence type="ECO:0000313" key="3">
    <source>
        <dbReference type="Proteomes" id="UP001139887"/>
    </source>
</evidence>
<dbReference type="EMBL" id="JANBUW010001695">
    <property type="protein sequence ID" value="KAJ2842622.1"/>
    <property type="molecule type" value="Genomic_DNA"/>
</dbReference>
<name>A0A9W8LXG0_9FUNG</name>
<feature type="transmembrane region" description="Helical" evidence="1">
    <location>
        <begin position="288"/>
        <end position="307"/>
    </location>
</feature>
<keyword evidence="1" id="KW-0472">Membrane</keyword>
<evidence type="ECO:0000256" key="1">
    <source>
        <dbReference type="SAM" id="Phobius"/>
    </source>
</evidence>
<keyword evidence="1" id="KW-1133">Transmembrane helix</keyword>
<keyword evidence="1" id="KW-0812">Transmembrane</keyword>
<protein>
    <submittedName>
        <fullName evidence="2">Uncharacterized protein</fullName>
    </submittedName>
</protein>
<evidence type="ECO:0000313" key="2">
    <source>
        <dbReference type="EMBL" id="KAJ2842622.1"/>
    </source>
</evidence>
<feature type="transmembrane region" description="Helical" evidence="1">
    <location>
        <begin position="222"/>
        <end position="244"/>
    </location>
</feature>
<dbReference type="Proteomes" id="UP001139887">
    <property type="component" value="Unassembled WGS sequence"/>
</dbReference>
<feature type="transmembrane region" description="Helical" evidence="1">
    <location>
        <begin position="34"/>
        <end position="51"/>
    </location>
</feature>
<organism evidence="2 3">
    <name type="scientific">Coemansia brasiliensis</name>
    <dbReference type="NCBI Taxonomy" id="2650707"/>
    <lineage>
        <taxon>Eukaryota</taxon>
        <taxon>Fungi</taxon>
        <taxon>Fungi incertae sedis</taxon>
        <taxon>Zoopagomycota</taxon>
        <taxon>Kickxellomycotina</taxon>
        <taxon>Kickxellomycetes</taxon>
        <taxon>Kickxellales</taxon>
        <taxon>Kickxellaceae</taxon>
        <taxon>Coemansia</taxon>
    </lineage>
</organism>
<reference evidence="2" key="1">
    <citation type="submission" date="2022-07" db="EMBL/GenBank/DDBJ databases">
        <title>Phylogenomic reconstructions and comparative analyses of Kickxellomycotina fungi.</title>
        <authorList>
            <person name="Reynolds N.K."/>
            <person name="Stajich J.E."/>
            <person name="Barry K."/>
            <person name="Grigoriev I.V."/>
            <person name="Crous P."/>
            <person name="Smith M.E."/>
        </authorList>
    </citation>
    <scope>NUCLEOTIDE SEQUENCE</scope>
    <source>
        <strain evidence="2">NRRL 1566</strain>
    </source>
</reference>
<feature type="transmembrane region" description="Helical" evidence="1">
    <location>
        <begin position="319"/>
        <end position="342"/>
    </location>
</feature>
<comment type="caution">
    <text evidence="2">The sequence shown here is derived from an EMBL/GenBank/DDBJ whole genome shotgun (WGS) entry which is preliminary data.</text>
</comment>
<accession>A0A9W8LXG0</accession>
<sequence length="398" mass="42366">MQILVLALAAMLVELFTGHHGLFVRSPPMRTSRLLPLMVLYTLSVALSHLARQFNSAHGTFQVTQALLPLAVVVGSSGINQLTLAVRARIHQLADCQTQRMLGGVNGAQSPLRARTISGSQNNSRVSISRLAAEVDDDVEAGRSGYVSGNSSASSFGSLMFSDEKAPLPLADSNLGSHGRRLAIVVGCLVALALWSPASVMVGDASQLMSSPSAAMLWMRSVLNIGISVVVVVCNAALILGISSQLNHQRAQSSTALARHFAPLCMLVTLMMWPLLEQPVDVLAALDARRLLSCLGVATLGALSWIARIAMLRATVSDGAVGVATLLQIKPLVCLGIGWWTFGYANSWLQISAYIAASAGMLAWIAVRLLSTDYPELVPVISPHMYRSARSRKYSSAI</sequence>
<keyword evidence="3" id="KW-1185">Reference proteome</keyword>
<dbReference type="AlphaFoldDB" id="A0A9W8LXG0"/>